<dbReference type="SUPFAM" id="SSF49899">
    <property type="entry name" value="Concanavalin A-like lectins/glucanases"/>
    <property type="match status" value="1"/>
</dbReference>
<feature type="domain" description="GH16" evidence="8">
    <location>
        <begin position="1"/>
        <end position="220"/>
    </location>
</feature>
<comment type="PTM">
    <text evidence="6">Contains at least one intrachain disulfide bond essential for its enzymatic activity.</text>
</comment>
<evidence type="ECO:0000256" key="7">
    <source>
        <dbReference type="SAM" id="MobiDB-lite"/>
    </source>
</evidence>
<evidence type="ECO:0000256" key="1">
    <source>
        <dbReference type="ARBA" id="ARBA00022679"/>
    </source>
</evidence>
<comment type="similarity">
    <text evidence="6">Belongs to the glycosyl hydrolase 16 family.</text>
</comment>
<keyword evidence="6" id="KW-0052">Apoplast</keyword>
<keyword evidence="1 6" id="KW-0808">Transferase</keyword>
<dbReference type="GO" id="GO:0004553">
    <property type="term" value="F:hydrolase activity, hydrolyzing O-glycosyl compounds"/>
    <property type="evidence" value="ECO:0007669"/>
    <property type="project" value="InterPro"/>
</dbReference>
<comment type="caution">
    <text evidence="9">The sequence shown here is derived from an EMBL/GenBank/DDBJ whole genome shotgun (WGS) entry which is preliminary data.</text>
</comment>
<evidence type="ECO:0000256" key="6">
    <source>
        <dbReference type="RuleBase" id="RU361120"/>
    </source>
</evidence>
<reference evidence="9" key="1">
    <citation type="submission" date="2021-01" db="EMBL/GenBank/DDBJ databases">
        <title>Adiantum capillus-veneris genome.</title>
        <authorList>
            <person name="Fang Y."/>
            <person name="Liao Q."/>
        </authorList>
    </citation>
    <scope>NUCLEOTIDE SEQUENCE</scope>
    <source>
        <strain evidence="9">H3</strain>
        <tissue evidence="9">Leaf</tissue>
    </source>
</reference>
<organism evidence="9 10">
    <name type="scientific">Adiantum capillus-veneris</name>
    <name type="common">Maidenhair fern</name>
    <dbReference type="NCBI Taxonomy" id="13818"/>
    <lineage>
        <taxon>Eukaryota</taxon>
        <taxon>Viridiplantae</taxon>
        <taxon>Streptophyta</taxon>
        <taxon>Embryophyta</taxon>
        <taxon>Tracheophyta</taxon>
        <taxon>Polypodiopsida</taxon>
        <taxon>Polypodiidae</taxon>
        <taxon>Polypodiales</taxon>
        <taxon>Pteridineae</taxon>
        <taxon>Pteridaceae</taxon>
        <taxon>Vittarioideae</taxon>
        <taxon>Adiantum</taxon>
    </lineage>
</organism>
<evidence type="ECO:0000256" key="2">
    <source>
        <dbReference type="ARBA" id="ARBA00022801"/>
    </source>
</evidence>
<keyword evidence="2 6" id="KW-0378">Hydrolase</keyword>
<feature type="compositionally biased region" description="Low complexity" evidence="7">
    <location>
        <begin position="303"/>
        <end position="338"/>
    </location>
</feature>
<evidence type="ECO:0000259" key="8">
    <source>
        <dbReference type="PROSITE" id="PS51762"/>
    </source>
</evidence>
<keyword evidence="6" id="KW-0961">Cell wall biogenesis/degradation</keyword>
<keyword evidence="4" id="KW-0325">Glycoprotein</keyword>
<dbReference type="PROSITE" id="PS51762">
    <property type="entry name" value="GH16_2"/>
    <property type="match status" value="1"/>
</dbReference>
<keyword evidence="5 6" id="KW-0326">Glycosidase</keyword>
<dbReference type="GO" id="GO:0071555">
    <property type="term" value="P:cell wall organization"/>
    <property type="evidence" value="ECO:0007669"/>
    <property type="project" value="UniProtKB-KW"/>
</dbReference>
<feature type="signal peptide" evidence="6">
    <location>
        <begin position="1"/>
        <end position="29"/>
    </location>
</feature>
<dbReference type="Proteomes" id="UP000886520">
    <property type="component" value="Chromosome 19"/>
</dbReference>
<dbReference type="InterPro" id="IPR044791">
    <property type="entry name" value="Beta-glucanase/XTH"/>
</dbReference>
<dbReference type="GO" id="GO:0016762">
    <property type="term" value="F:xyloglucan:xyloglucosyl transferase activity"/>
    <property type="evidence" value="ECO:0007669"/>
    <property type="project" value="UniProtKB-EC"/>
</dbReference>
<evidence type="ECO:0000256" key="3">
    <source>
        <dbReference type="ARBA" id="ARBA00023157"/>
    </source>
</evidence>
<evidence type="ECO:0000313" key="10">
    <source>
        <dbReference type="Proteomes" id="UP000886520"/>
    </source>
</evidence>
<dbReference type="FunFam" id="2.60.120.200:FF:000025">
    <property type="entry name" value="Xyloglucan endotransglucosylase/hydrolase"/>
    <property type="match status" value="1"/>
</dbReference>
<dbReference type="OrthoDB" id="1918144at2759"/>
<proteinExistence type="inferred from homology"/>
<dbReference type="InterPro" id="IPR000757">
    <property type="entry name" value="Beta-glucanase-like"/>
</dbReference>
<feature type="region of interest" description="Disordered" evidence="7">
    <location>
        <begin position="290"/>
        <end position="351"/>
    </location>
</feature>
<dbReference type="EC" id="2.4.1.207" evidence="6"/>
<dbReference type="PROSITE" id="PS01034">
    <property type="entry name" value="GH16_1"/>
    <property type="match status" value="1"/>
</dbReference>
<dbReference type="InterPro" id="IPR010713">
    <property type="entry name" value="XET_C"/>
</dbReference>
<sequence length="377" mass="41901">MGVMCRGYIGGRFYFLVVWIMIASRQARGEDVSSFFKLSSSERAKFVDDNQEIQLSLDQSDGSGFSSYSEFLFGMFNMRIKMIPGDSAGTVTTYYFTSFGATHDELDFEFLGNQTGEPIILQTNVYASGVGDREQRIFLWFDPAADFHNYTLLWNTQQVVFYVDGVPIRVYPNIQDATGVPYLQGQPMYLFGTIWNGDSWATQGGKIKTDWTLAPFIASYRDFSVDACADKVATSTCASTKWWNQQQYEALDSSLLGQLNWVKENYMVYDYCTDYARFNATPIECGYTTPTPSTSPTLPPNSSPLAPTSPSSATPPLSPTSNSRSSTTPPLSPTSNSSAEPIPPSLAPSQSKAPNSNHLQWFLHITVVAIFLFTFTT</sequence>
<keyword evidence="6" id="KW-0964">Secreted</keyword>
<keyword evidence="6" id="KW-0134">Cell wall</keyword>
<keyword evidence="10" id="KW-1185">Reference proteome</keyword>
<dbReference type="Pfam" id="PF00722">
    <property type="entry name" value="Glyco_hydro_16"/>
    <property type="match status" value="1"/>
</dbReference>
<dbReference type="AlphaFoldDB" id="A0A9D4UBQ2"/>
<protein>
    <recommendedName>
        <fullName evidence="6">Xyloglucan endotransglucosylase/hydrolase</fullName>
        <ecNumber evidence="6">2.4.1.207</ecNumber>
    </recommendedName>
</protein>
<comment type="function">
    <text evidence="6">Catalyzes xyloglucan endohydrolysis (XEH) and/or endotransglycosylation (XET). Cleaves and religates xyloglucan polymers, an essential constituent of the primary cell wall, and thereby participates in cell wall construction of growing tissues.</text>
</comment>
<dbReference type="InterPro" id="IPR016455">
    <property type="entry name" value="XTH"/>
</dbReference>
<dbReference type="EMBL" id="JABFUD020000019">
    <property type="protein sequence ID" value="KAI5065076.1"/>
    <property type="molecule type" value="Genomic_DNA"/>
</dbReference>
<accession>A0A9D4UBQ2</accession>
<dbReference type="Pfam" id="PF06955">
    <property type="entry name" value="XET_C"/>
    <property type="match status" value="1"/>
</dbReference>
<comment type="subcellular location">
    <subcellularLocation>
        <location evidence="6">Secreted</location>
        <location evidence="6">Cell wall</location>
    </subcellularLocation>
    <subcellularLocation>
        <location evidence="6">Secreted</location>
        <location evidence="6">Extracellular space</location>
        <location evidence="6">Apoplast</location>
    </subcellularLocation>
</comment>
<name>A0A9D4UBQ2_ADICA</name>
<gene>
    <name evidence="9" type="ORF">GOP47_0019771</name>
</gene>
<feature type="chain" id="PRO_5039755755" description="Xyloglucan endotransglucosylase/hydrolase" evidence="6">
    <location>
        <begin position="30"/>
        <end position="377"/>
    </location>
</feature>
<dbReference type="GO" id="GO:0010411">
    <property type="term" value="P:xyloglucan metabolic process"/>
    <property type="evidence" value="ECO:0007669"/>
    <property type="project" value="InterPro"/>
</dbReference>
<keyword evidence="3" id="KW-1015">Disulfide bond</keyword>
<keyword evidence="6" id="KW-0732">Signal</keyword>
<evidence type="ECO:0000313" key="9">
    <source>
        <dbReference type="EMBL" id="KAI5065076.1"/>
    </source>
</evidence>
<dbReference type="Gene3D" id="2.60.120.200">
    <property type="match status" value="1"/>
</dbReference>
<evidence type="ECO:0000256" key="5">
    <source>
        <dbReference type="ARBA" id="ARBA00023295"/>
    </source>
</evidence>
<dbReference type="InterPro" id="IPR013320">
    <property type="entry name" value="ConA-like_dom_sf"/>
</dbReference>
<dbReference type="InterPro" id="IPR008263">
    <property type="entry name" value="GH16_AS"/>
</dbReference>
<dbReference type="CDD" id="cd02176">
    <property type="entry name" value="GH16_XET"/>
    <property type="match status" value="1"/>
</dbReference>
<evidence type="ECO:0000256" key="4">
    <source>
        <dbReference type="ARBA" id="ARBA00023180"/>
    </source>
</evidence>
<dbReference type="GO" id="GO:0042546">
    <property type="term" value="P:cell wall biogenesis"/>
    <property type="evidence" value="ECO:0007669"/>
    <property type="project" value="InterPro"/>
</dbReference>
<dbReference type="PANTHER" id="PTHR31062">
    <property type="entry name" value="XYLOGLUCAN ENDOTRANSGLUCOSYLASE/HYDROLASE PROTEIN 8-RELATED"/>
    <property type="match status" value="1"/>
</dbReference>
<dbReference type="GO" id="GO:0048046">
    <property type="term" value="C:apoplast"/>
    <property type="evidence" value="ECO:0007669"/>
    <property type="project" value="UniProtKB-SubCell"/>
</dbReference>